<comment type="caution">
    <text evidence="3">The sequence shown here is derived from an EMBL/GenBank/DDBJ whole genome shotgun (WGS) entry which is preliminary data.</text>
</comment>
<organism evidence="3 4">
    <name type="scientific">Phytophthora infestans</name>
    <name type="common">Potato late blight agent</name>
    <name type="synonym">Botrytis infestans</name>
    <dbReference type="NCBI Taxonomy" id="4787"/>
    <lineage>
        <taxon>Eukaryota</taxon>
        <taxon>Sar</taxon>
        <taxon>Stramenopiles</taxon>
        <taxon>Oomycota</taxon>
        <taxon>Peronosporomycetes</taxon>
        <taxon>Peronosporales</taxon>
        <taxon>Peronosporaceae</taxon>
        <taxon>Phytophthora</taxon>
    </lineage>
</organism>
<proteinExistence type="predicted"/>
<dbReference type="InterPro" id="IPR029062">
    <property type="entry name" value="Class_I_gatase-like"/>
</dbReference>
<gene>
    <name evidence="3" type="ORF">GN958_ATG02419</name>
</gene>
<evidence type="ECO:0000313" key="4">
    <source>
        <dbReference type="Proteomes" id="UP000704712"/>
    </source>
</evidence>
<feature type="transmembrane region" description="Helical" evidence="1">
    <location>
        <begin position="47"/>
        <end position="66"/>
    </location>
</feature>
<dbReference type="InterPro" id="IPR052158">
    <property type="entry name" value="INH-QAR"/>
</dbReference>
<sequence length="165" mass="18249">MPLYATHGFEDVTEHIDILVISGGSPGRLMMQEHEAFMTFLKGVAETATYVLTVCTGSAILATGLLDGKRATTNKMAYQSVVGAHPTISGSIRRAGSKTARSGRALVSRRAWIWHTHLWRLRTARMQRKKWRATWKTCPTLILMTTRLPLCSCARSCEDATLLAS</sequence>
<evidence type="ECO:0000313" key="3">
    <source>
        <dbReference type="EMBL" id="KAF4148385.1"/>
    </source>
</evidence>
<name>A0A8S9V5K5_PHYIN</name>
<protein>
    <submittedName>
        <fullName evidence="3">DJ-1/PfpI family</fullName>
    </submittedName>
</protein>
<evidence type="ECO:0000259" key="2">
    <source>
        <dbReference type="Pfam" id="PF01965"/>
    </source>
</evidence>
<dbReference type="PANTHER" id="PTHR43130">
    <property type="entry name" value="ARAC-FAMILY TRANSCRIPTIONAL REGULATOR"/>
    <property type="match status" value="1"/>
</dbReference>
<keyword evidence="1" id="KW-0812">Transmembrane</keyword>
<dbReference type="Pfam" id="PF01965">
    <property type="entry name" value="DJ-1_PfpI"/>
    <property type="match status" value="1"/>
</dbReference>
<dbReference type="Gene3D" id="3.40.50.880">
    <property type="match status" value="1"/>
</dbReference>
<dbReference type="InterPro" id="IPR002818">
    <property type="entry name" value="DJ-1/PfpI"/>
</dbReference>
<dbReference type="SUPFAM" id="SSF52317">
    <property type="entry name" value="Class I glutamine amidotransferase-like"/>
    <property type="match status" value="1"/>
</dbReference>
<keyword evidence="1" id="KW-0472">Membrane</keyword>
<dbReference type="AlphaFoldDB" id="A0A8S9V5K5"/>
<reference evidence="3" key="1">
    <citation type="submission" date="2020-03" db="EMBL/GenBank/DDBJ databases">
        <title>Hybrid Assembly of Korean Phytophthora infestans isolates.</title>
        <authorList>
            <person name="Prokchorchik M."/>
            <person name="Lee Y."/>
            <person name="Seo J."/>
            <person name="Cho J.-H."/>
            <person name="Park Y.-E."/>
            <person name="Jang D.-C."/>
            <person name="Im J.-S."/>
            <person name="Choi J.-G."/>
            <person name="Park H.-J."/>
            <person name="Lee G.-B."/>
            <person name="Lee Y.-G."/>
            <person name="Hong S.-Y."/>
            <person name="Cho K."/>
            <person name="Sohn K.H."/>
        </authorList>
    </citation>
    <scope>NUCLEOTIDE SEQUENCE</scope>
    <source>
        <strain evidence="3">KR_2_A2</strain>
    </source>
</reference>
<accession>A0A8S9V5K5</accession>
<dbReference type="PANTHER" id="PTHR43130:SF15">
    <property type="entry name" value="THIJ_PFPI FAMILY PROTEIN (AFU_ORTHOLOGUE AFUA_5G14240)"/>
    <property type="match status" value="1"/>
</dbReference>
<evidence type="ECO:0000256" key="1">
    <source>
        <dbReference type="SAM" id="Phobius"/>
    </source>
</evidence>
<keyword evidence="1" id="KW-1133">Transmembrane helix</keyword>
<dbReference type="EMBL" id="JAACNO010000281">
    <property type="protein sequence ID" value="KAF4148385.1"/>
    <property type="molecule type" value="Genomic_DNA"/>
</dbReference>
<dbReference type="Proteomes" id="UP000704712">
    <property type="component" value="Unassembled WGS sequence"/>
</dbReference>
<feature type="domain" description="DJ-1/PfpI" evidence="2">
    <location>
        <begin position="4"/>
        <end position="89"/>
    </location>
</feature>